<dbReference type="InterPro" id="IPR017853">
    <property type="entry name" value="GH"/>
</dbReference>
<dbReference type="OrthoDB" id="30037at2"/>
<dbReference type="PANTHER" id="PTHR35882">
    <property type="entry name" value="PELA"/>
    <property type="match status" value="1"/>
</dbReference>
<evidence type="ECO:0000313" key="3">
    <source>
        <dbReference type="Proteomes" id="UP000191680"/>
    </source>
</evidence>
<dbReference type="Gene3D" id="3.20.20.70">
    <property type="entry name" value="Aldolase class I"/>
    <property type="match status" value="2"/>
</dbReference>
<dbReference type="EMBL" id="MTBC01000001">
    <property type="protein sequence ID" value="OQD44052.1"/>
    <property type="molecule type" value="Genomic_DNA"/>
</dbReference>
<proteinExistence type="predicted"/>
<gene>
    <name evidence="2" type="ORF">BUL40_00405</name>
</gene>
<dbReference type="PRINTS" id="PR01545">
    <property type="entry name" value="THEMAYE10DUF"/>
</dbReference>
<name>A0A1V6LV46_9FLAO</name>
<dbReference type="PANTHER" id="PTHR35882:SF2">
    <property type="entry name" value="PELA"/>
    <property type="match status" value="1"/>
</dbReference>
<dbReference type="InterPro" id="IPR013785">
    <property type="entry name" value="Aldolase_TIM"/>
</dbReference>
<organism evidence="2 3">
    <name type="scientific">Croceivirga radicis</name>
    <dbReference type="NCBI Taxonomy" id="1929488"/>
    <lineage>
        <taxon>Bacteria</taxon>
        <taxon>Pseudomonadati</taxon>
        <taxon>Bacteroidota</taxon>
        <taxon>Flavobacteriia</taxon>
        <taxon>Flavobacteriales</taxon>
        <taxon>Flavobacteriaceae</taxon>
        <taxon>Croceivirga</taxon>
    </lineage>
</organism>
<sequence length="339" mass="38944">MLHRGFIFSVLMGVFFLTCSQTTQEFEEEVMIPTEEQPLSATFYRDEMRAFVIEISRYAKEKNPEFNIIPQNGVELVTLDGTVDGELAIDYLNAIDGHGQESLWYGDPRDNSATGNSRTRYLLNYLEKSKAEGNAILVTDYCRTNNKINTSISNAQERGFIHFVATERELDVIPTRAYPLPNENTNNIGLLSDAQNHLFFLNYAAFSSKSAWLAALQATNYDVFILDAFFATEQQLTAEDIVALKTKANGGTRKVIAYMSIGEAEDYRYYWDSNWDFEPPVWLADENPNWPGNFKVKYWEQDWQNTIIYNPDSYLNLILSSQFDGVYLDIVDAFEYFED</sequence>
<dbReference type="InterPro" id="IPR004352">
    <property type="entry name" value="GH114_TIM-barrel"/>
</dbReference>
<dbReference type="Pfam" id="PF03537">
    <property type="entry name" value="Glyco_hydro_114"/>
    <property type="match status" value="1"/>
</dbReference>
<dbReference type="Proteomes" id="UP000191680">
    <property type="component" value="Unassembled WGS sequence"/>
</dbReference>
<evidence type="ECO:0000259" key="1">
    <source>
        <dbReference type="Pfam" id="PF03537"/>
    </source>
</evidence>
<dbReference type="AlphaFoldDB" id="A0A1V6LV46"/>
<accession>A0A1V6LV46</accession>
<comment type="caution">
    <text evidence="2">The sequence shown here is derived from an EMBL/GenBank/DDBJ whole genome shotgun (WGS) entry which is preliminary data.</text>
</comment>
<keyword evidence="3" id="KW-1185">Reference proteome</keyword>
<reference evidence="2 3" key="1">
    <citation type="submission" date="2016-12" db="EMBL/GenBank/DDBJ databases">
        <authorList>
            <person name="Song W.-J."/>
            <person name="Kurnit D.M."/>
        </authorList>
    </citation>
    <scope>NUCLEOTIDE SEQUENCE [LARGE SCALE GENOMIC DNA]</scope>
    <source>
        <strain evidence="2 3">HSG9</strain>
    </source>
</reference>
<dbReference type="InterPro" id="IPR016062">
    <property type="entry name" value="TM1410-rel"/>
</dbReference>
<dbReference type="SUPFAM" id="SSF51445">
    <property type="entry name" value="(Trans)glycosidases"/>
    <property type="match status" value="2"/>
</dbReference>
<protein>
    <recommendedName>
        <fullName evidence="1">Glycoside-hydrolase family GH114 TIM-barrel domain-containing protein</fullName>
    </recommendedName>
</protein>
<feature type="domain" description="Glycoside-hydrolase family GH114 TIM-barrel" evidence="1">
    <location>
        <begin position="220"/>
        <end position="335"/>
    </location>
</feature>
<evidence type="ECO:0000313" key="2">
    <source>
        <dbReference type="EMBL" id="OQD44052.1"/>
    </source>
</evidence>